<dbReference type="AlphaFoldDB" id="A0A1E7FYL2"/>
<gene>
    <name evidence="2" type="ORF">FRACYDRAFT_216303</name>
</gene>
<dbReference type="EMBL" id="KV784353">
    <property type="protein sequence ID" value="OEU23241.1"/>
    <property type="molecule type" value="Genomic_DNA"/>
</dbReference>
<dbReference type="Proteomes" id="UP000095751">
    <property type="component" value="Unassembled WGS sequence"/>
</dbReference>
<dbReference type="KEGG" id="fcy:FRACYDRAFT_216303"/>
<accession>A0A1E7FYL2</accession>
<reference evidence="2 3" key="1">
    <citation type="submission" date="2016-09" db="EMBL/GenBank/DDBJ databases">
        <title>Extensive genetic diversity and differential bi-allelic expression allows diatom success in the polar Southern Ocean.</title>
        <authorList>
            <consortium name="DOE Joint Genome Institute"/>
            <person name="Mock T."/>
            <person name="Otillar R.P."/>
            <person name="Strauss J."/>
            <person name="Dupont C."/>
            <person name="Frickenhaus S."/>
            <person name="Maumus F."/>
            <person name="Mcmullan M."/>
            <person name="Sanges R."/>
            <person name="Schmutz J."/>
            <person name="Toseland A."/>
            <person name="Valas R."/>
            <person name="Veluchamy A."/>
            <person name="Ward B.J."/>
            <person name="Allen A."/>
            <person name="Barry K."/>
            <person name="Falciatore A."/>
            <person name="Ferrante M."/>
            <person name="Fortunato A.E."/>
            <person name="Gloeckner G."/>
            <person name="Gruber A."/>
            <person name="Hipkin R."/>
            <person name="Janech M."/>
            <person name="Kroth P."/>
            <person name="Leese F."/>
            <person name="Lindquist E."/>
            <person name="Lyon B.R."/>
            <person name="Martin J."/>
            <person name="Mayer C."/>
            <person name="Parker M."/>
            <person name="Quesneville H."/>
            <person name="Raymond J."/>
            <person name="Uhlig C."/>
            <person name="Valentin K.U."/>
            <person name="Worden A.Z."/>
            <person name="Armbrust E.V."/>
            <person name="Bowler C."/>
            <person name="Green B."/>
            <person name="Moulton V."/>
            <person name="Van Oosterhout C."/>
            <person name="Grigoriev I."/>
        </authorList>
    </citation>
    <scope>NUCLEOTIDE SEQUENCE [LARGE SCALE GENOMIC DNA]</scope>
    <source>
        <strain evidence="2 3">CCMP1102</strain>
    </source>
</reference>
<evidence type="ECO:0000313" key="2">
    <source>
        <dbReference type="EMBL" id="OEU23241.1"/>
    </source>
</evidence>
<keyword evidence="3" id="KW-1185">Reference proteome</keyword>
<proteinExistence type="predicted"/>
<feature type="region of interest" description="Disordered" evidence="1">
    <location>
        <begin position="50"/>
        <end position="71"/>
    </location>
</feature>
<sequence>MTKETYADVEEYIDKDGGFAIATVHSLSVDIGETAVEFAGEVANAVERQSSEVIKQTDASGIGSDRKLQEC</sequence>
<organism evidence="2 3">
    <name type="scientific">Fragilariopsis cylindrus CCMP1102</name>
    <dbReference type="NCBI Taxonomy" id="635003"/>
    <lineage>
        <taxon>Eukaryota</taxon>
        <taxon>Sar</taxon>
        <taxon>Stramenopiles</taxon>
        <taxon>Ochrophyta</taxon>
        <taxon>Bacillariophyta</taxon>
        <taxon>Bacillariophyceae</taxon>
        <taxon>Bacillariophycidae</taxon>
        <taxon>Bacillariales</taxon>
        <taxon>Bacillariaceae</taxon>
        <taxon>Fragilariopsis</taxon>
    </lineage>
</organism>
<evidence type="ECO:0000256" key="1">
    <source>
        <dbReference type="SAM" id="MobiDB-lite"/>
    </source>
</evidence>
<name>A0A1E7FYL2_9STRA</name>
<dbReference type="OrthoDB" id="53640at2759"/>
<feature type="compositionally biased region" description="Polar residues" evidence="1">
    <location>
        <begin position="50"/>
        <end position="59"/>
    </location>
</feature>
<protein>
    <submittedName>
        <fullName evidence="2">Uncharacterized protein</fullName>
    </submittedName>
</protein>
<dbReference type="InParanoid" id="A0A1E7FYL2"/>
<evidence type="ECO:0000313" key="3">
    <source>
        <dbReference type="Proteomes" id="UP000095751"/>
    </source>
</evidence>